<dbReference type="KEGG" id="ddb:E7747_09955"/>
<keyword evidence="2" id="KW-1185">Reference proteome</keyword>
<accession>A0A4P7W3X5</accession>
<proteinExistence type="predicted"/>
<evidence type="ECO:0000313" key="2">
    <source>
        <dbReference type="Proteomes" id="UP000297149"/>
    </source>
</evidence>
<evidence type="ECO:0000313" key="1">
    <source>
        <dbReference type="EMBL" id="QCD42572.1"/>
    </source>
</evidence>
<dbReference type="Proteomes" id="UP000297149">
    <property type="component" value="Chromosome"/>
</dbReference>
<protein>
    <submittedName>
        <fullName evidence="1">Uncharacterized protein</fullName>
    </submittedName>
</protein>
<sequence>MNKVLAEYISICSQFRKDGLSKPERKQRHAMLSEWTKNIHTDEIPTMLELCEFRDCYGELCYNNYFIKSIIIPVVAADFENNGIDGIKFLFSCFRGHDRLYNNANSPLSIFCDAIGYKYNPIQLADLVLDVEPENLDVLNFKYYSLKSYLEFSLHEIPSGILDGMNGVSVSAILDMLHIVDEFQYLSERLSLNDDSALIADCRKFYSAYENYLKNLDSFKNFADYLNRNGIEYKVYSSTYYYE</sequence>
<dbReference type="RefSeq" id="WP_136415721.1">
    <property type="nucleotide sequence ID" value="NZ_CP039396.1"/>
</dbReference>
<organism evidence="1 2">
    <name type="scientific">Duncaniella dubosii</name>
    <dbReference type="NCBI Taxonomy" id="2518971"/>
    <lineage>
        <taxon>Bacteria</taxon>
        <taxon>Pseudomonadati</taxon>
        <taxon>Bacteroidota</taxon>
        <taxon>Bacteroidia</taxon>
        <taxon>Bacteroidales</taxon>
        <taxon>Muribaculaceae</taxon>
        <taxon>Duncaniella</taxon>
    </lineage>
</organism>
<name>A0A4P7W3X5_9BACT</name>
<dbReference type="AlphaFoldDB" id="A0A4P7W3X5"/>
<dbReference type="EMBL" id="CP039396">
    <property type="protein sequence ID" value="QCD42572.1"/>
    <property type="molecule type" value="Genomic_DNA"/>
</dbReference>
<gene>
    <name evidence="1" type="ORF">E7747_09955</name>
</gene>
<reference evidence="2" key="1">
    <citation type="submission" date="2019-02" db="EMBL/GenBank/DDBJ databases">
        <title>Isolation and identification of novel species under the genus Muribaculum.</title>
        <authorList>
            <person name="Miyake S."/>
            <person name="Ding Y."/>
            <person name="Low A."/>
            <person name="Soh M."/>
            <person name="Seedorf H."/>
        </authorList>
    </citation>
    <scope>NUCLEOTIDE SEQUENCE [LARGE SCALE GENOMIC DNA]</scope>
    <source>
        <strain evidence="2">H5</strain>
    </source>
</reference>